<dbReference type="Pfam" id="PF00348">
    <property type="entry name" value="polyprenyl_synt"/>
    <property type="match status" value="1"/>
</dbReference>
<name>A0A1Y1UKS9_9TREE</name>
<comment type="cofactor">
    <cofactor evidence="1">
        <name>Mg(2+)</name>
        <dbReference type="ChEBI" id="CHEBI:18420"/>
    </cofactor>
</comment>
<dbReference type="RefSeq" id="XP_021872583.1">
    <property type="nucleotide sequence ID" value="XM_022015415.1"/>
</dbReference>
<dbReference type="InterPro" id="IPR008949">
    <property type="entry name" value="Isoprenoid_synthase_dom_sf"/>
</dbReference>
<organism evidence="17 18">
    <name type="scientific">Kockovaella imperatae</name>
    <dbReference type="NCBI Taxonomy" id="4999"/>
    <lineage>
        <taxon>Eukaryota</taxon>
        <taxon>Fungi</taxon>
        <taxon>Dikarya</taxon>
        <taxon>Basidiomycota</taxon>
        <taxon>Agaricomycotina</taxon>
        <taxon>Tremellomycetes</taxon>
        <taxon>Tremellales</taxon>
        <taxon>Cuniculitremaceae</taxon>
        <taxon>Kockovaella</taxon>
    </lineage>
</organism>
<proteinExistence type="inferred from homology"/>
<dbReference type="EC" id="2.5.1.1" evidence="6"/>
<evidence type="ECO:0000256" key="15">
    <source>
        <dbReference type="ARBA" id="ARBA00032873"/>
    </source>
</evidence>
<evidence type="ECO:0000256" key="12">
    <source>
        <dbReference type="ARBA" id="ARBA00032380"/>
    </source>
</evidence>
<evidence type="ECO:0000256" key="2">
    <source>
        <dbReference type="ARBA" id="ARBA00004932"/>
    </source>
</evidence>
<keyword evidence="11" id="KW-0443">Lipid metabolism</keyword>
<protein>
    <recommendedName>
        <fullName evidence="15">(2E,6E)-farnesyl diphosphate synthase</fullName>
        <ecNumber evidence="6">2.5.1.1</ecNumber>
        <ecNumber evidence="5">2.5.1.10</ecNumber>
    </recommendedName>
    <alternativeName>
        <fullName evidence="14">Dimethylallyltranstransferase</fullName>
    </alternativeName>
    <alternativeName>
        <fullName evidence="13">Farnesyl diphosphate synthase</fullName>
    </alternativeName>
    <alternativeName>
        <fullName evidence="12">Geranyltranstransferase</fullName>
    </alternativeName>
</protein>
<dbReference type="STRING" id="4999.A0A1Y1UKS9"/>
<dbReference type="OrthoDB" id="10257492at2759"/>
<evidence type="ECO:0000256" key="7">
    <source>
        <dbReference type="ARBA" id="ARBA00022516"/>
    </source>
</evidence>
<evidence type="ECO:0000256" key="9">
    <source>
        <dbReference type="ARBA" id="ARBA00022723"/>
    </source>
</evidence>
<evidence type="ECO:0000256" key="14">
    <source>
        <dbReference type="ARBA" id="ARBA00032448"/>
    </source>
</evidence>
<evidence type="ECO:0000256" key="5">
    <source>
        <dbReference type="ARBA" id="ARBA00012439"/>
    </source>
</evidence>
<dbReference type="EC" id="2.5.1.10" evidence="5"/>
<evidence type="ECO:0000256" key="4">
    <source>
        <dbReference type="ARBA" id="ARBA00006706"/>
    </source>
</evidence>
<evidence type="ECO:0000256" key="1">
    <source>
        <dbReference type="ARBA" id="ARBA00001946"/>
    </source>
</evidence>
<dbReference type="GO" id="GO:0045337">
    <property type="term" value="P:farnesyl diphosphate biosynthetic process"/>
    <property type="evidence" value="ECO:0007669"/>
    <property type="project" value="TreeGrafter"/>
</dbReference>
<sequence>MASQATATDKASKKARFEQVFTDRLVQELVEHVRVDHEMPEEATKWYERSLLYNTVGGKANRGMSVVDTVEILKGEKLSEEEYFEASTLGWCVELLQADFLVADDMMDYSITRRDNPCWYRVEGVGNIAINDAFMLEAAIYFLLKKHFRSRAYYIDLVELFLESASQTMSGQLLDLLTAPEDSVDLNRFSMQKYDRIVVYKTAYYSFYLPVALAMRMSGITNEQAYKVALDILIEMGHYFQIQDDYLDCFGTPEQIGKIGCDIVDNKCSWCVNTALLHATPDQRKILDENYGVKDSAKEKRVKELYVQEPISLPQRFEKFETESYQKLSSMIDQVDEQGTGMKKEVFHAFLAKVYKRSK</sequence>
<dbReference type="FunFam" id="1.10.600.10:FF:000006">
    <property type="entry name" value="Farnesyl pyrophosphate synthase"/>
    <property type="match status" value="1"/>
</dbReference>
<dbReference type="PROSITE" id="PS00444">
    <property type="entry name" value="POLYPRENYL_SYNTHASE_2"/>
    <property type="match status" value="1"/>
</dbReference>
<dbReference type="InterPro" id="IPR033749">
    <property type="entry name" value="Polyprenyl_synt_CS"/>
</dbReference>
<evidence type="ECO:0000256" key="3">
    <source>
        <dbReference type="ARBA" id="ARBA00005035"/>
    </source>
</evidence>
<comment type="pathway">
    <text evidence="3">Isoprenoid biosynthesis; farnesyl diphosphate biosynthesis; farnesyl diphosphate from geranyl diphosphate and isopentenyl diphosphate: step 1/1.</text>
</comment>
<dbReference type="InterPro" id="IPR000092">
    <property type="entry name" value="Polyprenyl_synt"/>
</dbReference>
<evidence type="ECO:0000256" key="11">
    <source>
        <dbReference type="ARBA" id="ARBA00023098"/>
    </source>
</evidence>
<dbReference type="GO" id="GO:0046872">
    <property type="term" value="F:metal ion binding"/>
    <property type="evidence" value="ECO:0007669"/>
    <property type="project" value="UniProtKB-KW"/>
</dbReference>
<keyword evidence="10" id="KW-0460">Magnesium</keyword>
<keyword evidence="8 16" id="KW-0808">Transferase</keyword>
<evidence type="ECO:0000256" key="6">
    <source>
        <dbReference type="ARBA" id="ARBA00012833"/>
    </source>
</evidence>
<keyword evidence="18" id="KW-1185">Reference proteome</keyword>
<evidence type="ECO:0000313" key="18">
    <source>
        <dbReference type="Proteomes" id="UP000193218"/>
    </source>
</evidence>
<dbReference type="InterPro" id="IPR039702">
    <property type="entry name" value="FPS1-like"/>
</dbReference>
<keyword evidence="9" id="KW-0479">Metal-binding</keyword>
<dbReference type="AlphaFoldDB" id="A0A1Y1UKS9"/>
<dbReference type="SFLD" id="SFLDS00005">
    <property type="entry name" value="Isoprenoid_Synthase_Type_I"/>
    <property type="match status" value="1"/>
</dbReference>
<dbReference type="CDD" id="cd00685">
    <property type="entry name" value="Trans_IPPS_HT"/>
    <property type="match status" value="1"/>
</dbReference>
<dbReference type="GeneID" id="33557224"/>
<evidence type="ECO:0000256" key="8">
    <source>
        <dbReference type="ARBA" id="ARBA00022679"/>
    </source>
</evidence>
<evidence type="ECO:0000256" key="16">
    <source>
        <dbReference type="RuleBase" id="RU004466"/>
    </source>
</evidence>
<comment type="caution">
    <text evidence="17">The sequence shown here is derived from an EMBL/GenBank/DDBJ whole genome shotgun (WGS) entry which is preliminary data.</text>
</comment>
<dbReference type="InParanoid" id="A0A1Y1UKS9"/>
<dbReference type="PANTHER" id="PTHR11525:SF0">
    <property type="entry name" value="FARNESYL PYROPHOSPHATE SYNTHASE"/>
    <property type="match status" value="1"/>
</dbReference>
<reference evidence="17 18" key="1">
    <citation type="submission" date="2017-03" db="EMBL/GenBank/DDBJ databases">
        <title>Widespread Adenine N6-methylation of Active Genes in Fungi.</title>
        <authorList>
            <consortium name="DOE Joint Genome Institute"/>
            <person name="Mondo S.J."/>
            <person name="Dannebaum R.O."/>
            <person name="Kuo R.C."/>
            <person name="Louie K.B."/>
            <person name="Bewick A.J."/>
            <person name="Labutti K."/>
            <person name="Haridas S."/>
            <person name="Kuo A."/>
            <person name="Salamov A."/>
            <person name="Ahrendt S.R."/>
            <person name="Lau R."/>
            <person name="Bowen B.P."/>
            <person name="Lipzen A."/>
            <person name="Sullivan W."/>
            <person name="Andreopoulos W.B."/>
            <person name="Clum A."/>
            <person name="Lindquist E."/>
            <person name="Daum C."/>
            <person name="Northen T.R."/>
            <person name="Ramamoorthy G."/>
            <person name="Schmitz R.J."/>
            <person name="Gryganskyi A."/>
            <person name="Culley D."/>
            <person name="Magnuson J."/>
            <person name="James T.Y."/>
            <person name="O'Malley M.A."/>
            <person name="Stajich J.E."/>
            <person name="Spatafora J.W."/>
            <person name="Visel A."/>
            <person name="Grigoriev I.V."/>
        </authorList>
    </citation>
    <scope>NUCLEOTIDE SEQUENCE [LARGE SCALE GENOMIC DNA]</scope>
    <source>
        <strain evidence="17 18">NRRL Y-17943</strain>
    </source>
</reference>
<accession>A0A1Y1UKS9</accession>
<dbReference type="GO" id="GO:0004161">
    <property type="term" value="F:dimethylallyltranstransferase activity"/>
    <property type="evidence" value="ECO:0007669"/>
    <property type="project" value="UniProtKB-EC"/>
</dbReference>
<dbReference type="SUPFAM" id="SSF48576">
    <property type="entry name" value="Terpenoid synthases"/>
    <property type="match status" value="1"/>
</dbReference>
<comment type="pathway">
    <text evidence="2">Isoprenoid biosynthesis; geranyl diphosphate biosynthesis; geranyl diphosphate from dimethylallyl diphosphate and isopentenyl diphosphate: step 1/1.</text>
</comment>
<dbReference type="EMBL" id="NBSH01000004">
    <property type="protein sequence ID" value="ORX38661.1"/>
    <property type="molecule type" value="Genomic_DNA"/>
</dbReference>
<evidence type="ECO:0000256" key="13">
    <source>
        <dbReference type="ARBA" id="ARBA00032424"/>
    </source>
</evidence>
<dbReference type="GO" id="GO:0005737">
    <property type="term" value="C:cytoplasm"/>
    <property type="evidence" value="ECO:0007669"/>
    <property type="project" value="TreeGrafter"/>
</dbReference>
<dbReference type="Gene3D" id="1.10.600.10">
    <property type="entry name" value="Farnesyl Diphosphate Synthase"/>
    <property type="match status" value="1"/>
</dbReference>
<dbReference type="SFLD" id="SFLDG01017">
    <property type="entry name" value="Polyprenyl_Transferase_Like"/>
    <property type="match status" value="1"/>
</dbReference>
<gene>
    <name evidence="17" type="ORF">BD324DRAFT_621840</name>
</gene>
<dbReference type="FunCoup" id="A0A1Y1UKS9">
    <property type="interactions" value="474"/>
</dbReference>
<dbReference type="PANTHER" id="PTHR11525">
    <property type="entry name" value="FARNESYL-PYROPHOSPHATE SYNTHETASE"/>
    <property type="match status" value="1"/>
</dbReference>
<evidence type="ECO:0000256" key="10">
    <source>
        <dbReference type="ARBA" id="ARBA00022842"/>
    </source>
</evidence>
<dbReference type="Proteomes" id="UP000193218">
    <property type="component" value="Unassembled WGS sequence"/>
</dbReference>
<comment type="similarity">
    <text evidence="4 16">Belongs to the FPP/GGPP synthase family.</text>
</comment>
<evidence type="ECO:0000313" key="17">
    <source>
        <dbReference type="EMBL" id="ORX38661.1"/>
    </source>
</evidence>
<dbReference type="GO" id="GO:0004337">
    <property type="term" value="F:(2E,6E)-farnesyl diphosphate synthase activity"/>
    <property type="evidence" value="ECO:0007669"/>
    <property type="project" value="UniProtKB-EC"/>
</dbReference>
<keyword evidence="7" id="KW-0444">Lipid biosynthesis</keyword>